<keyword evidence="2" id="KW-1185">Reference proteome</keyword>
<evidence type="ECO:0000313" key="1">
    <source>
        <dbReference type="EMBL" id="KAG9393720.1"/>
    </source>
</evidence>
<proteinExistence type="predicted"/>
<reference evidence="1" key="1">
    <citation type="submission" date="2021-05" db="EMBL/GenBank/DDBJ databases">
        <title>A free-living protist that lacks canonical eukaryotic 1 DNA replication and segregation systems.</title>
        <authorList>
            <person name="Salas-Leiva D.E."/>
            <person name="Tromer E.C."/>
            <person name="Curtis B.A."/>
            <person name="Jerlstrom-Hultqvist J."/>
            <person name="Kolisko M."/>
            <person name="Yi Z."/>
            <person name="Salas-Leiva J.S."/>
            <person name="Gallot-Lavallee L."/>
            <person name="Kops G.J.P.L."/>
            <person name="Archibald J.M."/>
            <person name="Simpson A.G.B."/>
            <person name="Roger A.J."/>
        </authorList>
    </citation>
    <scope>NUCLEOTIDE SEQUENCE</scope>
    <source>
        <strain evidence="1">BICM</strain>
    </source>
</reference>
<organism evidence="1 2">
    <name type="scientific">Carpediemonas membranifera</name>
    <dbReference type="NCBI Taxonomy" id="201153"/>
    <lineage>
        <taxon>Eukaryota</taxon>
        <taxon>Metamonada</taxon>
        <taxon>Carpediemonas-like organisms</taxon>
        <taxon>Carpediemonas</taxon>
    </lineage>
</organism>
<dbReference type="GO" id="GO:0008541">
    <property type="term" value="C:proteasome regulatory particle, lid subcomplex"/>
    <property type="evidence" value="ECO:0007669"/>
    <property type="project" value="TreeGrafter"/>
</dbReference>
<evidence type="ECO:0000313" key="2">
    <source>
        <dbReference type="Proteomes" id="UP000717585"/>
    </source>
</evidence>
<comment type="caution">
    <text evidence="1">The sequence shown here is derived from an EMBL/GenBank/DDBJ whole genome shotgun (WGS) entry which is preliminary data.</text>
</comment>
<gene>
    <name evidence="1" type="ORF">J8273_4839</name>
</gene>
<accession>A0A8J6AX46</accession>
<dbReference type="EMBL" id="JAHDYR010000021">
    <property type="protein sequence ID" value="KAG9393720.1"/>
    <property type="molecule type" value="Genomic_DNA"/>
</dbReference>
<dbReference type="PANTHER" id="PTHR10855">
    <property type="entry name" value="26S PROTEASOME NON-ATPASE REGULATORY SUBUNIT 12/COP9 SIGNALOSOME COMPLEX SUBUNIT 4"/>
    <property type="match status" value="1"/>
</dbReference>
<dbReference type="InterPro" id="IPR040134">
    <property type="entry name" value="PSMD12/CSN4"/>
</dbReference>
<dbReference type="Proteomes" id="UP000717585">
    <property type="component" value="Unassembled WGS sequence"/>
</dbReference>
<name>A0A8J6AX46_9EUKA</name>
<dbReference type="AlphaFoldDB" id="A0A8J6AX46"/>
<protein>
    <submittedName>
        <fullName evidence="1">26S proteasome non-ATPase regulatory subunit 12</fullName>
    </submittedName>
</protein>
<dbReference type="GO" id="GO:0005737">
    <property type="term" value="C:cytoplasm"/>
    <property type="evidence" value="ECO:0007669"/>
    <property type="project" value="TreeGrafter"/>
</dbReference>
<sequence length="201" mass="22722">MFAKILRNRTRALLEQLNHEKDVEMQKASLLEASVKALAVNEEGERSNFIAAIKGHAQFKHLPEYARALYTMAESIELVSISSVREELAKFPDLDDRVPAAVVSMFLMRNLHLVARYYADITMERLIELVQCTQQELEKLIADGDLGDMYIKIDRSAGSVVFVPEVSSESILDKWSGDMKTVVTMLEATSHLVQIEKDVHN</sequence>
<dbReference type="OrthoDB" id="268763at2759"/>
<keyword evidence="1" id="KW-0647">Proteasome</keyword>
<dbReference type="PANTHER" id="PTHR10855:SF1">
    <property type="entry name" value="26S PROTEASOME NON-ATPASE REGULATORY SUBUNIT 12"/>
    <property type="match status" value="1"/>
</dbReference>